<dbReference type="Proteomes" id="UP000283576">
    <property type="component" value="Unassembled WGS sequence"/>
</dbReference>
<proteinExistence type="predicted"/>
<evidence type="ECO:0000313" key="1">
    <source>
        <dbReference type="EMBL" id="RIL42915.1"/>
    </source>
</evidence>
<dbReference type="EMBL" id="QXRZ01000004">
    <property type="protein sequence ID" value="RIL42915.1"/>
    <property type="molecule type" value="Genomic_DNA"/>
</dbReference>
<reference evidence="1 2" key="1">
    <citation type="journal article" date="2016" name="Front. Microbiol.">
        <title>Comprehensive Phylogenetic Analysis of Bovine Non-aureus Staphylococci Species Based on Whole-Genome Sequencing.</title>
        <authorList>
            <person name="Naushad S."/>
            <person name="Barkema H.W."/>
            <person name="Luby C."/>
            <person name="Condas L.A."/>
            <person name="Nobrega D.B."/>
            <person name="Carson D.A."/>
            <person name="De Buck J."/>
        </authorList>
    </citation>
    <scope>NUCLEOTIDE SEQUENCE [LARGE SCALE GENOMIC DNA]</scope>
    <source>
        <strain evidence="1 2">SNUC 1388</strain>
    </source>
</reference>
<dbReference type="AlphaFoldDB" id="A0A418HNV0"/>
<name>A0A418HNV0_STAGA</name>
<sequence length="72" mass="8109">MGREVQFEYAIYKGDEVVCAGSREECASMLGIKPDSITYLAGAQNRRNAIKYPNRLVAEKVSIKDIERELTL</sequence>
<dbReference type="RefSeq" id="WP_107591338.1">
    <property type="nucleotide sequence ID" value="NZ_JBOIIA010000011.1"/>
</dbReference>
<accession>A0A418HNV0</accession>
<gene>
    <name evidence="1" type="ORF">BUZ01_08650</name>
</gene>
<evidence type="ECO:0000313" key="2">
    <source>
        <dbReference type="Proteomes" id="UP000283576"/>
    </source>
</evidence>
<protein>
    <submittedName>
        <fullName evidence="1">Uncharacterized protein</fullName>
    </submittedName>
</protein>
<organism evidence="1 2">
    <name type="scientific">Staphylococcus gallinarum</name>
    <dbReference type="NCBI Taxonomy" id="1293"/>
    <lineage>
        <taxon>Bacteria</taxon>
        <taxon>Bacillati</taxon>
        <taxon>Bacillota</taxon>
        <taxon>Bacilli</taxon>
        <taxon>Bacillales</taxon>
        <taxon>Staphylococcaceae</taxon>
        <taxon>Staphylococcus</taxon>
    </lineage>
</organism>
<comment type="caution">
    <text evidence="1">The sequence shown here is derived from an EMBL/GenBank/DDBJ whole genome shotgun (WGS) entry which is preliminary data.</text>
</comment>